<feature type="chain" id="PRO_5014443481" evidence="2">
    <location>
        <begin position="22"/>
        <end position="75"/>
    </location>
</feature>
<reference evidence="3 4" key="1">
    <citation type="submission" date="2017-10" db="EMBL/GenBank/DDBJ databases">
        <title>Genome announcement of Methylocella silvestris TVC from permafrost.</title>
        <authorList>
            <person name="Wang J."/>
            <person name="Geng K."/>
            <person name="Ul-Haque F."/>
            <person name="Crombie A.T."/>
            <person name="Street L.E."/>
            <person name="Wookey P.A."/>
            <person name="Murrell J.C."/>
            <person name="Pratscher J."/>
        </authorList>
    </citation>
    <scope>NUCLEOTIDE SEQUENCE [LARGE SCALE GENOMIC DNA]</scope>
    <source>
        <strain evidence="3 4">TVC</strain>
    </source>
</reference>
<organism evidence="3 4">
    <name type="scientific">Methylocella silvestris</name>
    <dbReference type="NCBI Taxonomy" id="199596"/>
    <lineage>
        <taxon>Bacteria</taxon>
        <taxon>Pseudomonadati</taxon>
        <taxon>Pseudomonadota</taxon>
        <taxon>Alphaproteobacteria</taxon>
        <taxon>Hyphomicrobiales</taxon>
        <taxon>Beijerinckiaceae</taxon>
        <taxon>Methylocella</taxon>
    </lineage>
</organism>
<feature type="region of interest" description="Disordered" evidence="1">
    <location>
        <begin position="24"/>
        <end position="66"/>
    </location>
</feature>
<gene>
    <name evidence="3" type="ORF">CR492_07440</name>
</gene>
<name>A0A2J7TIB7_METSI</name>
<dbReference type="AlphaFoldDB" id="A0A2J7TIB7"/>
<accession>A0A2J7TIB7</accession>
<evidence type="ECO:0000256" key="1">
    <source>
        <dbReference type="SAM" id="MobiDB-lite"/>
    </source>
</evidence>
<dbReference type="RefSeq" id="WP_146030197.1">
    <property type="nucleotide sequence ID" value="NZ_PDZR01000006.1"/>
</dbReference>
<evidence type="ECO:0000313" key="3">
    <source>
        <dbReference type="EMBL" id="PNG26521.1"/>
    </source>
</evidence>
<dbReference type="EMBL" id="PDZR01000006">
    <property type="protein sequence ID" value="PNG26521.1"/>
    <property type="molecule type" value="Genomic_DNA"/>
</dbReference>
<evidence type="ECO:0000313" key="4">
    <source>
        <dbReference type="Proteomes" id="UP000236286"/>
    </source>
</evidence>
<comment type="caution">
    <text evidence="3">The sequence shown here is derived from an EMBL/GenBank/DDBJ whole genome shotgun (WGS) entry which is preliminary data.</text>
</comment>
<dbReference type="Proteomes" id="UP000236286">
    <property type="component" value="Unassembled WGS sequence"/>
</dbReference>
<sequence>MKKLFACAALGAILASGGAFAYGGGPRDGEGASRPAARSQTQASGAPRDRAFREADAVGHYNGPRDPFLKRYTYD</sequence>
<evidence type="ECO:0000256" key="2">
    <source>
        <dbReference type="SAM" id="SignalP"/>
    </source>
</evidence>
<feature type="signal peptide" evidence="2">
    <location>
        <begin position="1"/>
        <end position="21"/>
    </location>
</feature>
<protein>
    <submittedName>
        <fullName evidence="3">Uncharacterized protein</fullName>
    </submittedName>
</protein>
<keyword evidence="2" id="KW-0732">Signal</keyword>
<feature type="compositionally biased region" description="Basic and acidic residues" evidence="1">
    <location>
        <begin position="47"/>
        <end position="57"/>
    </location>
</feature>
<proteinExistence type="predicted"/>